<evidence type="ECO:0000313" key="1">
    <source>
        <dbReference type="EMBL" id="MDP9972269.1"/>
    </source>
</evidence>
<evidence type="ECO:0000313" key="2">
    <source>
        <dbReference type="Proteomes" id="UP001224845"/>
    </source>
</evidence>
<dbReference type="Proteomes" id="UP001224845">
    <property type="component" value="Unassembled WGS sequence"/>
</dbReference>
<name>A0AAW8EIJ6_VARPD</name>
<dbReference type="AlphaFoldDB" id="A0AAW8EIJ6"/>
<accession>A0AAW8EIJ6</accession>
<dbReference type="GeneID" id="99717994"/>
<organism evidence="1 2">
    <name type="scientific">Variovorax paradoxus</name>
    <dbReference type="NCBI Taxonomy" id="34073"/>
    <lineage>
        <taxon>Bacteria</taxon>
        <taxon>Pseudomonadati</taxon>
        <taxon>Pseudomonadota</taxon>
        <taxon>Betaproteobacteria</taxon>
        <taxon>Burkholderiales</taxon>
        <taxon>Comamonadaceae</taxon>
        <taxon>Variovorax</taxon>
    </lineage>
</organism>
<protein>
    <submittedName>
        <fullName evidence="1">Uncharacterized protein</fullName>
    </submittedName>
</protein>
<reference evidence="1" key="1">
    <citation type="submission" date="2023-07" db="EMBL/GenBank/DDBJ databases">
        <title>Sorghum-associated microbial communities from plants grown in Nebraska, USA.</title>
        <authorList>
            <person name="Schachtman D."/>
        </authorList>
    </citation>
    <scope>NUCLEOTIDE SEQUENCE</scope>
    <source>
        <strain evidence="1">DS3315</strain>
    </source>
</reference>
<dbReference type="EMBL" id="JAUSRV010000008">
    <property type="protein sequence ID" value="MDP9972269.1"/>
    <property type="molecule type" value="Genomic_DNA"/>
</dbReference>
<sequence length="99" mass="11037">MQQKLSDSGLLKQQAFIGGSGSQPTAACWRCVTRRMAAGLYHRSALFEPRPRPTRRLTQMEAELWRDSLAVLLSESDDKHSPDLLGQVWCTERGVAHAA</sequence>
<gene>
    <name evidence="1" type="ORF">J2W39_003511</name>
</gene>
<proteinExistence type="predicted"/>
<dbReference type="RefSeq" id="WP_062364755.1">
    <property type="nucleotide sequence ID" value="NZ_CAIGKF010000001.1"/>
</dbReference>
<comment type="caution">
    <text evidence="1">The sequence shown here is derived from an EMBL/GenBank/DDBJ whole genome shotgun (WGS) entry which is preliminary data.</text>
</comment>